<sequence>MADPSTTPQFVGVVGVAFLLILIIFLISLGIRRYLPRHRSRDAERGLPVGGESAPLLPEPIPGTSEASDYQQAASYGATALQPSPADRRESLIIAEIEDRQQSHESPGRSETENGQGSKNASSPSNTSETPTGPPKSPDERSRHTVESPEEGEEQHAGEAKPKSQRSRSTSSSSIIQADHDPV</sequence>
<reference evidence="3 4" key="1">
    <citation type="journal article" date="2024" name="J. Plant Pathol.">
        <title>Sequence and assembly of the genome of Seiridium unicorne, isolate CBS 538.82, causal agent of cypress canker disease.</title>
        <authorList>
            <person name="Scali E."/>
            <person name="Rocca G.D."/>
            <person name="Danti R."/>
            <person name="Garbelotto M."/>
            <person name="Barberini S."/>
            <person name="Baroncelli R."/>
            <person name="Emiliani G."/>
        </authorList>
    </citation>
    <scope>NUCLEOTIDE SEQUENCE [LARGE SCALE GENOMIC DNA]</scope>
    <source>
        <strain evidence="3 4">BM-138-508</strain>
    </source>
</reference>
<dbReference type="EMBL" id="JARVKF010000402">
    <property type="protein sequence ID" value="KAK9417044.1"/>
    <property type="molecule type" value="Genomic_DNA"/>
</dbReference>
<gene>
    <name evidence="3" type="ORF">SUNI508_09283</name>
</gene>
<dbReference type="Proteomes" id="UP001408356">
    <property type="component" value="Unassembled WGS sequence"/>
</dbReference>
<feature type="compositionally biased region" description="Polar residues" evidence="1">
    <location>
        <begin position="113"/>
        <end position="131"/>
    </location>
</feature>
<organism evidence="3 4">
    <name type="scientific">Seiridium unicorne</name>
    <dbReference type="NCBI Taxonomy" id="138068"/>
    <lineage>
        <taxon>Eukaryota</taxon>
        <taxon>Fungi</taxon>
        <taxon>Dikarya</taxon>
        <taxon>Ascomycota</taxon>
        <taxon>Pezizomycotina</taxon>
        <taxon>Sordariomycetes</taxon>
        <taxon>Xylariomycetidae</taxon>
        <taxon>Amphisphaeriales</taxon>
        <taxon>Sporocadaceae</taxon>
        <taxon>Seiridium</taxon>
    </lineage>
</organism>
<feature type="region of interest" description="Disordered" evidence="1">
    <location>
        <begin position="43"/>
        <end position="183"/>
    </location>
</feature>
<keyword evidence="4" id="KW-1185">Reference proteome</keyword>
<evidence type="ECO:0000313" key="4">
    <source>
        <dbReference type="Proteomes" id="UP001408356"/>
    </source>
</evidence>
<feature type="compositionally biased region" description="Basic and acidic residues" evidence="1">
    <location>
        <begin position="86"/>
        <end position="112"/>
    </location>
</feature>
<feature type="transmembrane region" description="Helical" evidence="2">
    <location>
        <begin position="12"/>
        <end position="31"/>
    </location>
</feature>
<feature type="compositionally biased region" description="Low complexity" evidence="1">
    <location>
        <begin position="167"/>
        <end position="177"/>
    </location>
</feature>
<comment type="caution">
    <text evidence="3">The sequence shown here is derived from an EMBL/GenBank/DDBJ whole genome shotgun (WGS) entry which is preliminary data.</text>
</comment>
<proteinExistence type="predicted"/>
<feature type="compositionally biased region" description="Polar residues" evidence="1">
    <location>
        <begin position="65"/>
        <end position="74"/>
    </location>
</feature>
<protein>
    <submittedName>
        <fullName evidence="3">Uncharacterized protein</fullName>
    </submittedName>
</protein>
<accession>A0ABR2URT3</accession>
<evidence type="ECO:0000256" key="2">
    <source>
        <dbReference type="SAM" id="Phobius"/>
    </source>
</evidence>
<keyword evidence="2" id="KW-1133">Transmembrane helix</keyword>
<evidence type="ECO:0000256" key="1">
    <source>
        <dbReference type="SAM" id="MobiDB-lite"/>
    </source>
</evidence>
<keyword evidence="2" id="KW-0472">Membrane</keyword>
<feature type="compositionally biased region" description="Basic and acidic residues" evidence="1">
    <location>
        <begin position="137"/>
        <end position="147"/>
    </location>
</feature>
<keyword evidence="2" id="KW-0812">Transmembrane</keyword>
<name>A0ABR2URT3_9PEZI</name>
<evidence type="ECO:0000313" key="3">
    <source>
        <dbReference type="EMBL" id="KAK9417044.1"/>
    </source>
</evidence>